<dbReference type="KEGG" id="cps:CPS_3966"/>
<reference evidence="1" key="1">
    <citation type="journal article" date="2005" name="Proc. Natl. Acad. Sci. U.S.A.">
        <title>The psychrophilic lifestyle as revealed by the genome sequence of Colwellia psychrerythraea 34H through genomic and proteomic analyses.</title>
        <authorList>
            <person name="Methe B.A."/>
            <person name="Nelson K.E."/>
            <person name="Deming J.W."/>
            <person name="Momen B."/>
            <person name="Melamud E."/>
            <person name="Zhang X."/>
            <person name="Moult J."/>
            <person name="Madupu R."/>
            <person name="Nelson W.C."/>
            <person name="Dodson R.J."/>
            <person name="Brinkac L.M."/>
            <person name="Daugherty S.C."/>
            <person name="Durkin A.S."/>
            <person name="DeBoy R.T."/>
            <person name="Kolonay J.F."/>
            <person name="Sullivan S.A."/>
            <person name="Zhou L."/>
            <person name="Davidsen T.M."/>
            <person name="Wu M."/>
            <person name="Huston A.L."/>
            <person name="Lewis M."/>
            <person name="Weaver B."/>
            <person name="Weidman J.F."/>
            <person name="Khouri H."/>
            <person name="Utterback T.R."/>
            <person name="Feldblyum T.V."/>
            <person name="Fraser C.M."/>
        </authorList>
    </citation>
    <scope>NUCLEOTIDE SEQUENCE [LARGE SCALE GENOMIC DNA]</scope>
    <source>
        <strain evidence="1">34H</strain>
    </source>
</reference>
<dbReference type="STRING" id="167879.CPS_3966"/>
<gene>
    <name evidence="1" type="ordered locus">CPS_3966</name>
</gene>
<dbReference type="SUPFAM" id="SSF117281">
    <property type="entry name" value="Kelch motif"/>
    <property type="match status" value="1"/>
</dbReference>
<dbReference type="Gene3D" id="2.120.10.80">
    <property type="entry name" value="Kelch-type beta propeller"/>
    <property type="match status" value="2"/>
</dbReference>
<sequence>MKRSDFLKRASSSGAGIYNMLNIRIIFMPKSFFFTAHLFTKSISAFFYLTVLFSFTLSVRANSLHETELALLPEPVANNAVTQLSIENKDYLLSFSGLGKNKTYQDVHNKAFIYDVNLKKWQSIAPVPIEKPINGLTGRLASVATSINNKAYIFGGYTVAKDHSEVSVPDVYSYDVTNASYKKLASMPVPVDDSVALPYDNRYIYLVSGWHNDGNVNLVQLYDIKTDTWQQASPFPGKPVFGQAGGIVGNTLVICDGVRVDVHINKRRSYAAEASCYVGKIDQKDPSKIAWQLLPHPTGKSRYRMAAVGIDQYQKIIFIGGSDNPYNFNGIGYNGQASTPDNGVWIYDIKTQGWQVKTTPNATMDHRGLLLLDDQLITIGGMGENQQVLRTINQHGNINDYL</sequence>
<dbReference type="Proteomes" id="UP000000547">
    <property type="component" value="Chromosome"/>
</dbReference>
<dbReference type="PANTHER" id="PTHR45632">
    <property type="entry name" value="LD33804P"/>
    <property type="match status" value="1"/>
</dbReference>
<dbReference type="AlphaFoldDB" id="Q47X46"/>
<dbReference type="InterPro" id="IPR015915">
    <property type="entry name" value="Kelch-typ_b-propeller"/>
</dbReference>
<organism evidence="1 2">
    <name type="scientific">Colwellia psychrerythraea (strain 34H / ATCC BAA-681)</name>
    <name type="common">Vibrio psychroerythus</name>
    <dbReference type="NCBI Taxonomy" id="167879"/>
    <lineage>
        <taxon>Bacteria</taxon>
        <taxon>Pseudomonadati</taxon>
        <taxon>Pseudomonadota</taxon>
        <taxon>Gammaproteobacteria</taxon>
        <taxon>Alteromonadales</taxon>
        <taxon>Colwelliaceae</taxon>
        <taxon>Colwellia</taxon>
    </lineage>
</organism>
<evidence type="ECO:0000313" key="1">
    <source>
        <dbReference type="EMBL" id="AAZ27919.1"/>
    </source>
</evidence>
<name>Q47X46_COLP3</name>
<evidence type="ECO:0000313" key="2">
    <source>
        <dbReference type="Proteomes" id="UP000000547"/>
    </source>
</evidence>
<proteinExistence type="predicted"/>
<dbReference type="EMBL" id="CP000083">
    <property type="protein sequence ID" value="AAZ27919.1"/>
    <property type="molecule type" value="Genomic_DNA"/>
</dbReference>
<dbReference type="HOGENOM" id="CLU_657037_0_0_6"/>
<accession>Q47X46</accession>
<protein>
    <submittedName>
        <fullName evidence="1">Kelch motif domain protein</fullName>
    </submittedName>
</protein>
<dbReference type="Pfam" id="PF24681">
    <property type="entry name" value="Kelch_KLHDC2_KLHL20_DRC7"/>
    <property type="match status" value="1"/>
</dbReference>